<feature type="signal peptide" evidence="1">
    <location>
        <begin position="1"/>
        <end position="21"/>
    </location>
</feature>
<evidence type="ECO:0000256" key="1">
    <source>
        <dbReference type="SAM" id="SignalP"/>
    </source>
</evidence>
<evidence type="ECO:0000313" key="2">
    <source>
        <dbReference type="EMBL" id="MBW48929.1"/>
    </source>
</evidence>
<organism evidence="2">
    <name type="scientific">Anopheles triannulatus</name>
    <dbReference type="NCBI Taxonomy" id="58253"/>
    <lineage>
        <taxon>Eukaryota</taxon>
        <taxon>Metazoa</taxon>
        <taxon>Ecdysozoa</taxon>
        <taxon>Arthropoda</taxon>
        <taxon>Hexapoda</taxon>
        <taxon>Insecta</taxon>
        <taxon>Pterygota</taxon>
        <taxon>Neoptera</taxon>
        <taxon>Endopterygota</taxon>
        <taxon>Diptera</taxon>
        <taxon>Nematocera</taxon>
        <taxon>Culicoidea</taxon>
        <taxon>Culicidae</taxon>
        <taxon>Anophelinae</taxon>
        <taxon>Anopheles</taxon>
    </lineage>
</organism>
<dbReference type="EMBL" id="GGFK01015608">
    <property type="protein sequence ID" value="MBW48929.1"/>
    <property type="molecule type" value="Transcribed_RNA"/>
</dbReference>
<name>A0A2M4B7A4_9DIPT</name>
<sequence length="85" mass="9632">MPRKPLRTFFWVPLVPSLTLQKQVDDDDDDDRCVCAAVPWPWPPERKSLLKDATASHPKKNQSLCVCPSAPLLVLRALLLLLLPF</sequence>
<proteinExistence type="predicted"/>
<keyword evidence="1" id="KW-0732">Signal</keyword>
<feature type="chain" id="PRO_5014954152" evidence="1">
    <location>
        <begin position="22"/>
        <end position="85"/>
    </location>
</feature>
<protein>
    <submittedName>
        <fullName evidence="2">Putative secreted protein</fullName>
    </submittedName>
</protein>
<dbReference type="AlphaFoldDB" id="A0A2M4B7A4"/>
<accession>A0A2M4B7A4</accession>
<reference evidence="2" key="1">
    <citation type="submission" date="2018-01" db="EMBL/GenBank/DDBJ databases">
        <title>An insight into the sialome of Amazonian anophelines.</title>
        <authorList>
            <person name="Ribeiro J.M."/>
            <person name="Scarpassa V."/>
            <person name="Calvo E."/>
        </authorList>
    </citation>
    <scope>NUCLEOTIDE SEQUENCE</scope>
    <source>
        <tissue evidence="2">Salivary glands</tissue>
    </source>
</reference>